<keyword evidence="1" id="KW-0812">Transmembrane</keyword>
<dbReference type="AlphaFoldDB" id="A0A6M4H1Z1"/>
<evidence type="ECO:0000256" key="1">
    <source>
        <dbReference type="SAM" id="Phobius"/>
    </source>
</evidence>
<evidence type="ECO:0000313" key="2">
    <source>
        <dbReference type="EMBL" id="QJR13539.1"/>
    </source>
</evidence>
<dbReference type="RefSeq" id="WP_171160203.1">
    <property type="nucleotide sequence ID" value="NZ_CP053073.1"/>
</dbReference>
<accession>A0A6M4H1Z1</accession>
<proteinExistence type="predicted"/>
<dbReference type="InParanoid" id="A0A6M4H1Z1"/>
<sequence>MTPRQLNAIVLIGIGVVLLMVPQTIPGVIRSSPPMVAAVLTLLSPIGLIFFVLGLYRYATKGPDK</sequence>
<dbReference type="EMBL" id="CP053073">
    <property type="protein sequence ID" value="QJR13539.1"/>
    <property type="molecule type" value="Genomic_DNA"/>
</dbReference>
<evidence type="ECO:0000313" key="3">
    <source>
        <dbReference type="Proteomes" id="UP000503096"/>
    </source>
</evidence>
<feature type="transmembrane region" description="Helical" evidence="1">
    <location>
        <begin position="35"/>
        <end position="56"/>
    </location>
</feature>
<keyword evidence="1" id="KW-1133">Transmembrane helix</keyword>
<dbReference type="Proteomes" id="UP000503096">
    <property type="component" value="Chromosome"/>
</dbReference>
<name>A0A6M4H1Z1_9PROT</name>
<dbReference type="KEGG" id="upl:DSM104440_00323"/>
<keyword evidence="1" id="KW-0472">Membrane</keyword>
<organism evidence="2 3">
    <name type="scientific">Usitatibacter palustris</name>
    <dbReference type="NCBI Taxonomy" id="2732487"/>
    <lineage>
        <taxon>Bacteria</taxon>
        <taxon>Pseudomonadati</taxon>
        <taxon>Pseudomonadota</taxon>
        <taxon>Betaproteobacteria</taxon>
        <taxon>Nitrosomonadales</taxon>
        <taxon>Usitatibacteraceae</taxon>
        <taxon>Usitatibacter</taxon>
    </lineage>
</organism>
<reference evidence="2 3" key="1">
    <citation type="submission" date="2020-04" db="EMBL/GenBank/DDBJ databases">
        <title>Usitatibacter rugosus gen. nov., sp. nov. and Usitatibacter palustris sp. nov., novel members of Usitatibacteraceae fam. nov. within the order Nitrosomonadales isolated from soil.</title>
        <authorList>
            <person name="Huber K.J."/>
            <person name="Neumann-Schaal M."/>
            <person name="Geppert A."/>
            <person name="Luckner M."/>
            <person name="Wanner G."/>
            <person name="Overmann J."/>
        </authorList>
    </citation>
    <scope>NUCLEOTIDE SEQUENCE [LARGE SCALE GENOMIC DNA]</scope>
    <source>
        <strain evidence="2 3">Swamp67</strain>
    </source>
</reference>
<gene>
    <name evidence="2" type="ORF">DSM104440_00323</name>
</gene>
<keyword evidence="3" id="KW-1185">Reference proteome</keyword>
<feature type="transmembrane region" description="Helical" evidence="1">
    <location>
        <begin position="7"/>
        <end position="29"/>
    </location>
</feature>
<protein>
    <submittedName>
        <fullName evidence="2">Uncharacterized protein</fullName>
    </submittedName>
</protein>